<dbReference type="Proteomes" id="UP000198284">
    <property type="component" value="Unassembled WGS sequence"/>
</dbReference>
<dbReference type="EMBL" id="FZOT01000023">
    <property type="protein sequence ID" value="SNT29847.1"/>
    <property type="molecule type" value="Genomic_DNA"/>
</dbReference>
<keyword evidence="2" id="KW-1185">Reference proteome</keyword>
<proteinExistence type="predicted"/>
<protein>
    <recommendedName>
        <fullName evidence="3">TonB C-terminal domain-containing protein</fullName>
    </recommendedName>
</protein>
<gene>
    <name evidence="1" type="ORF">SAMN06265795_12311</name>
</gene>
<dbReference type="AlphaFoldDB" id="A0A239LGR3"/>
<evidence type="ECO:0000313" key="2">
    <source>
        <dbReference type="Proteomes" id="UP000198284"/>
    </source>
</evidence>
<evidence type="ECO:0000313" key="1">
    <source>
        <dbReference type="EMBL" id="SNT29847.1"/>
    </source>
</evidence>
<organism evidence="1 2">
    <name type="scientific">Noviherbaspirillum humi</name>
    <dbReference type="NCBI Taxonomy" id="1688639"/>
    <lineage>
        <taxon>Bacteria</taxon>
        <taxon>Pseudomonadati</taxon>
        <taxon>Pseudomonadota</taxon>
        <taxon>Betaproteobacteria</taxon>
        <taxon>Burkholderiales</taxon>
        <taxon>Oxalobacteraceae</taxon>
        <taxon>Noviherbaspirillum</taxon>
    </lineage>
</organism>
<evidence type="ECO:0008006" key="3">
    <source>
        <dbReference type="Google" id="ProtNLM"/>
    </source>
</evidence>
<sequence length="180" mass="19163">MLPVTVPAQPIVGARFAILAYPRRDAISVQPTGSSSPNTGLLHAGDLIEPARILHEAMPDPYSVADLPAGRMRLALLINEAGKVEAVRFEEELLPMEAVSVLRQTFEKFLFQPAKRNGAPIKSEFKLELSIDSTTPSLCAAAGNENHCPTPALSSSPFAFGEARNRTNALPGSDSAATAE</sequence>
<accession>A0A239LGR3</accession>
<name>A0A239LGR3_9BURK</name>
<reference evidence="1 2" key="1">
    <citation type="submission" date="2017-06" db="EMBL/GenBank/DDBJ databases">
        <authorList>
            <person name="Kim H.J."/>
            <person name="Triplett B.A."/>
        </authorList>
    </citation>
    <scope>NUCLEOTIDE SEQUENCE [LARGE SCALE GENOMIC DNA]</scope>
    <source>
        <strain evidence="1 2">U15</strain>
    </source>
</reference>